<comment type="subcellular location">
    <subcellularLocation>
        <location evidence="1">Cell outer membrane</location>
    </subcellularLocation>
</comment>
<evidence type="ECO:0000256" key="2">
    <source>
        <dbReference type="ARBA" id="ARBA00006275"/>
    </source>
</evidence>
<feature type="domain" description="SusD-like N-terminal" evidence="7">
    <location>
        <begin position="24"/>
        <end position="223"/>
    </location>
</feature>
<dbReference type="SUPFAM" id="SSF48452">
    <property type="entry name" value="TPR-like"/>
    <property type="match status" value="1"/>
</dbReference>
<dbReference type="InterPro" id="IPR011990">
    <property type="entry name" value="TPR-like_helical_dom_sf"/>
</dbReference>
<evidence type="ECO:0000259" key="7">
    <source>
        <dbReference type="Pfam" id="PF14322"/>
    </source>
</evidence>
<accession>A0ABS9V5Q7</accession>
<protein>
    <submittedName>
        <fullName evidence="8">RagB/SusD family nutrient uptake outer membrane protein</fullName>
    </submittedName>
</protein>
<keyword evidence="3" id="KW-0732">Signal</keyword>
<keyword evidence="4" id="KW-0472">Membrane</keyword>
<evidence type="ECO:0000259" key="6">
    <source>
        <dbReference type="Pfam" id="PF07980"/>
    </source>
</evidence>
<dbReference type="InterPro" id="IPR033985">
    <property type="entry name" value="SusD-like_N"/>
</dbReference>
<keyword evidence="5" id="KW-0998">Cell outer membrane</keyword>
<comment type="caution">
    <text evidence="8">The sequence shown here is derived from an EMBL/GenBank/DDBJ whole genome shotgun (WGS) entry which is preliminary data.</text>
</comment>
<evidence type="ECO:0000256" key="3">
    <source>
        <dbReference type="ARBA" id="ARBA00022729"/>
    </source>
</evidence>
<gene>
    <name evidence="8" type="ORF">MM239_20350</name>
</gene>
<feature type="domain" description="RagB/SusD" evidence="6">
    <location>
        <begin position="333"/>
        <end position="410"/>
    </location>
</feature>
<dbReference type="RefSeq" id="WP_241350174.1">
    <property type="nucleotide sequence ID" value="NZ_JAKZGP010000110.1"/>
</dbReference>
<dbReference type="Pfam" id="PF07980">
    <property type="entry name" value="SusD_RagB"/>
    <property type="match status" value="1"/>
</dbReference>
<organism evidence="8 9">
    <name type="scientific">Belliella filtrata</name>
    <dbReference type="NCBI Taxonomy" id="2923435"/>
    <lineage>
        <taxon>Bacteria</taxon>
        <taxon>Pseudomonadati</taxon>
        <taxon>Bacteroidota</taxon>
        <taxon>Cytophagia</taxon>
        <taxon>Cytophagales</taxon>
        <taxon>Cyclobacteriaceae</taxon>
        <taxon>Belliella</taxon>
    </lineage>
</organism>
<dbReference type="Pfam" id="PF14322">
    <property type="entry name" value="SusD-like_3"/>
    <property type="match status" value="1"/>
</dbReference>
<dbReference type="Gene3D" id="1.25.40.390">
    <property type="match status" value="1"/>
</dbReference>
<keyword evidence="9" id="KW-1185">Reference proteome</keyword>
<name>A0ABS9V5Q7_9BACT</name>
<sequence>MYNFINKTLILLLFAIGSLTSCEEFLDAKPSKDLVVPETISDFRAILNSSDMNLDVMLTLVASGEYYTTKGNWDGYLPWQQRAYLWQEDVFQIGDLVNDYSFPYIMIFNANVVLESLERVEAPEHELLALRGAALFYRAYGYYNLTQLFLPIVNQSSTYPDAFIPLKLLASITEKPQKGNIQMVLSQMENDLQEAISLLPEESTYPIQPNKVSSHALLARIYLSQQQYEEAGFHADKVLELKSTLIDYNEIDPLPNFPFRIFNDEVLFHSRMLANSRITRSLLSIIDNNLYAEFDENDLRRALYFTVNPAGNINFSGSYSGDSDLFSGLATNEMYLISAECKARIGNIQEALDRINELLRHRWKQNTYQNLETESGQEVLKFILNERKKELIFRGTRWADLKRLNTEEEFAVVLNRELEDETYTLLPNSPNYIFPIPPDQLLLEDFQ</sequence>
<evidence type="ECO:0000313" key="8">
    <source>
        <dbReference type="EMBL" id="MCH7411749.1"/>
    </source>
</evidence>
<dbReference type="EMBL" id="JAKZGP010000110">
    <property type="protein sequence ID" value="MCH7411749.1"/>
    <property type="molecule type" value="Genomic_DNA"/>
</dbReference>
<dbReference type="Proteomes" id="UP001165489">
    <property type="component" value="Unassembled WGS sequence"/>
</dbReference>
<proteinExistence type="inferred from homology"/>
<dbReference type="PROSITE" id="PS51257">
    <property type="entry name" value="PROKAR_LIPOPROTEIN"/>
    <property type="match status" value="1"/>
</dbReference>
<evidence type="ECO:0000313" key="9">
    <source>
        <dbReference type="Proteomes" id="UP001165489"/>
    </source>
</evidence>
<evidence type="ECO:0000256" key="1">
    <source>
        <dbReference type="ARBA" id="ARBA00004442"/>
    </source>
</evidence>
<dbReference type="InterPro" id="IPR012944">
    <property type="entry name" value="SusD_RagB_dom"/>
</dbReference>
<evidence type="ECO:0000256" key="5">
    <source>
        <dbReference type="ARBA" id="ARBA00023237"/>
    </source>
</evidence>
<comment type="similarity">
    <text evidence="2">Belongs to the SusD family.</text>
</comment>
<evidence type="ECO:0000256" key="4">
    <source>
        <dbReference type="ARBA" id="ARBA00023136"/>
    </source>
</evidence>
<reference evidence="8" key="1">
    <citation type="submission" date="2022-03" db="EMBL/GenBank/DDBJ databases">
        <title>De novo assembled genomes of Belliella spp. (Cyclobacteriaceae) strains.</title>
        <authorList>
            <person name="Szabo A."/>
            <person name="Korponai K."/>
            <person name="Felfoldi T."/>
        </authorList>
    </citation>
    <scope>NUCLEOTIDE SEQUENCE</scope>
    <source>
        <strain evidence="8">DSM 111904</strain>
    </source>
</reference>